<keyword evidence="1" id="KW-0378">Hydrolase</keyword>
<evidence type="ECO:0000313" key="1">
    <source>
        <dbReference type="EMBL" id="MDM4016467.1"/>
    </source>
</evidence>
<protein>
    <submittedName>
        <fullName evidence="1">Alpha/beta hydrolase-fold protein</fullName>
    </submittedName>
</protein>
<dbReference type="RefSeq" id="WP_289164096.1">
    <property type="nucleotide sequence ID" value="NZ_JASZZN010000008.1"/>
</dbReference>
<dbReference type="Gene3D" id="3.40.50.1820">
    <property type="entry name" value="alpha/beta hydrolase"/>
    <property type="match status" value="1"/>
</dbReference>
<dbReference type="Pfam" id="PF00756">
    <property type="entry name" value="Esterase"/>
    <property type="match status" value="1"/>
</dbReference>
<name>A0ABT7PIY7_9BACT</name>
<dbReference type="Proteomes" id="UP001239462">
    <property type="component" value="Unassembled WGS sequence"/>
</dbReference>
<reference evidence="1 2" key="1">
    <citation type="submission" date="2023-06" db="EMBL/GenBank/DDBJ databases">
        <title>Roseiconus lacunae JC819 isolated from Gulf of Mannar region, Tamil Nadu.</title>
        <authorList>
            <person name="Pk S."/>
            <person name="Ch S."/>
            <person name="Ch V.R."/>
        </authorList>
    </citation>
    <scope>NUCLEOTIDE SEQUENCE [LARGE SCALE GENOMIC DNA]</scope>
    <source>
        <strain evidence="1 2">JC819</strain>
    </source>
</reference>
<sequence length="276" mass="30021">MIERQLGLAMVFVLATTSTLLAQQSRKEPRWVNPYEGSFPGLKHHVLDSKSVGQGVGYVVWTPPDYDAEDDVRYPVVYFLHGAGGSETSDAEGFAHRILTQIEKKKFPPVICVFPNGVRSGYRGEVESMIVSELIPLIDNNYATQSNASGRAIAGFSMGGAGSVRLSILHPELFCGAGSWGGALSWRGNPEESPLLPAAEKAAEELKSNNFSLLTINGDKDHPDGFAPLKRVLNSAGIPHEVVTLPDTNHNLGKYYTLSSETMLDFLASCLDRKQE</sequence>
<dbReference type="InterPro" id="IPR000801">
    <property type="entry name" value="Esterase-like"/>
</dbReference>
<dbReference type="SUPFAM" id="SSF53474">
    <property type="entry name" value="alpha/beta-Hydrolases"/>
    <property type="match status" value="1"/>
</dbReference>
<accession>A0ABT7PIY7</accession>
<dbReference type="GO" id="GO:0016787">
    <property type="term" value="F:hydrolase activity"/>
    <property type="evidence" value="ECO:0007669"/>
    <property type="project" value="UniProtKB-KW"/>
</dbReference>
<proteinExistence type="predicted"/>
<dbReference type="PANTHER" id="PTHR48098">
    <property type="entry name" value="ENTEROCHELIN ESTERASE-RELATED"/>
    <property type="match status" value="1"/>
</dbReference>
<comment type="caution">
    <text evidence="1">The sequence shown here is derived from an EMBL/GenBank/DDBJ whole genome shotgun (WGS) entry which is preliminary data.</text>
</comment>
<dbReference type="InterPro" id="IPR050583">
    <property type="entry name" value="Mycobacterial_A85_antigen"/>
</dbReference>
<dbReference type="EMBL" id="JASZZN010000008">
    <property type="protein sequence ID" value="MDM4016467.1"/>
    <property type="molecule type" value="Genomic_DNA"/>
</dbReference>
<organism evidence="1 2">
    <name type="scientific">Roseiconus lacunae</name>
    <dbReference type="NCBI Taxonomy" id="2605694"/>
    <lineage>
        <taxon>Bacteria</taxon>
        <taxon>Pseudomonadati</taxon>
        <taxon>Planctomycetota</taxon>
        <taxon>Planctomycetia</taxon>
        <taxon>Pirellulales</taxon>
        <taxon>Pirellulaceae</taxon>
        <taxon>Roseiconus</taxon>
    </lineage>
</organism>
<dbReference type="InterPro" id="IPR029058">
    <property type="entry name" value="AB_hydrolase_fold"/>
</dbReference>
<keyword evidence="2" id="KW-1185">Reference proteome</keyword>
<evidence type="ECO:0000313" key="2">
    <source>
        <dbReference type="Proteomes" id="UP001239462"/>
    </source>
</evidence>
<gene>
    <name evidence="1" type="ORF">QTN89_13565</name>
</gene>
<dbReference type="PANTHER" id="PTHR48098:SF1">
    <property type="entry name" value="DIACYLGLYCEROL ACYLTRANSFERASE_MYCOLYLTRANSFERASE AG85A"/>
    <property type="match status" value="1"/>
</dbReference>